<feature type="compositionally biased region" description="Low complexity" evidence="1">
    <location>
        <begin position="1"/>
        <end position="21"/>
    </location>
</feature>
<dbReference type="AlphaFoldDB" id="A0A2B7WXT9"/>
<comment type="caution">
    <text evidence="2">The sequence shown here is derived from an EMBL/GenBank/DDBJ whole genome shotgun (WGS) entry which is preliminary data.</text>
</comment>
<organism evidence="2 3">
    <name type="scientific">Blastomyces parvus</name>
    <dbReference type="NCBI Taxonomy" id="2060905"/>
    <lineage>
        <taxon>Eukaryota</taxon>
        <taxon>Fungi</taxon>
        <taxon>Dikarya</taxon>
        <taxon>Ascomycota</taxon>
        <taxon>Pezizomycotina</taxon>
        <taxon>Eurotiomycetes</taxon>
        <taxon>Eurotiomycetidae</taxon>
        <taxon>Onygenales</taxon>
        <taxon>Ajellomycetaceae</taxon>
        <taxon>Blastomyces</taxon>
    </lineage>
</organism>
<evidence type="ECO:0008006" key="4">
    <source>
        <dbReference type="Google" id="ProtNLM"/>
    </source>
</evidence>
<dbReference type="Proteomes" id="UP000224080">
    <property type="component" value="Unassembled WGS sequence"/>
</dbReference>
<reference evidence="2 3" key="1">
    <citation type="submission" date="2017-10" db="EMBL/GenBank/DDBJ databases">
        <title>Comparative genomics in systemic dimorphic fungi from Ajellomycetaceae.</title>
        <authorList>
            <person name="Munoz J.F."/>
            <person name="Mcewen J.G."/>
            <person name="Clay O.K."/>
            <person name="Cuomo C.A."/>
        </authorList>
    </citation>
    <scope>NUCLEOTIDE SEQUENCE [LARGE SCALE GENOMIC DNA]</scope>
    <source>
        <strain evidence="2 3">UAMH130</strain>
    </source>
</reference>
<dbReference type="EMBL" id="PDNC01000073">
    <property type="protein sequence ID" value="PGH01341.1"/>
    <property type="molecule type" value="Genomic_DNA"/>
</dbReference>
<feature type="region of interest" description="Disordered" evidence="1">
    <location>
        <begin position="1"/>
        <end position="28"/>
    </location>
</feature>
<name>A0A2B7WXT9_9EURO</name>
<proteinExistence type="predicted"/>
<gene>
    <name evidence="2" type="ORF">GX51_05272</name>
</gene>
<protein>
    <recommendedName>
        <fullName evidence="4">Myb-like domain-containing protein</fullName>
    </recommendedName>
</protein>
<accession>A0A2B7WXT9</accession>
<sequence length="201" mass="22865">MATSNDQSGSGQASGSSNRSGPRGERWTEDEEMWLIVNTIERHSNEWLAQNIPGGNGRTSNSIASHLAELRVRRKLPRAWRSGNINGRPAWTLEEDTEIIEWILHEKQRIDAEVFVAADRSGEEIKRRARFLMADEEFAEIVYATEETLRLAQLQYDMVPEGPQKRAAGDALRIAEWDAERTISEALQETLDGAVWQPHLW</sequence>
<evidence type="ECO:0000313" key="2">
    <source>
        <dbReference type="EMBL" id="PGH01341.1"/>
    </source>
</evidence>
<evidence type="ECO:0000313" key="3">
    <source>
        <dbReference type="Proteomes" id="UP000224080"/>
    </source>
</evidence>
<evidence type="ECO:0000256" key="1">
    <source>
        <dbReference type="SAM" id="MobiDB-lite"/>
    </source>
</evidence>
<dbReference type="OrthoDB" id="4196188at2759"/>
<keyword evidence="3" id="KW-1185">Reference proteome</keyword>